<dbReference type="EMBL" id="CABVLU010000001">
    <property type="protein sequence ID" value="VVT46560.1"/>
    <property type="molecule type" value="Genomic_DNA"/>
</dbReference>
<evidence type="ECO:0000313" key="1">
    <source>
        <dbReference type="EMBL" id="VVT46560.1"/>
    </source>
</evidence>
<evidence type="ECO:0000313" key="2">
    <source>
        <dbReference type="Proteomes" id="UP000398389"/>
    </source>
</evidence>
<dbReference type="Proteomes" id="UP000398389">
    <property type="component" value="Unassembled WGS sequence"/>
</dbReference>
<name>A0A5E8B4V5_9ASCO</name>
<evidence type="ECO:0008006" key="3">
    <source>
        <dbReference type="Google" id="ProtNLM"/>
    </source>
</evidence>
<accession>A0A5E8B4V5</accession>
<dbReference type="GeneID" id="43580097"/>
<dbReference type="OrthoDB" id="5043642at2759"/>
<dbReference type="RefSeq" id="XP_031851888.1">
    <property type="nucleotide sequence ID" value="XM_031995997.1"/>
</dbReference>
<gene>
    <name evidence="1" type="ORF">SAPINGB_P001274</name>
</gene>
<dbReference type="Pfam" id="PF11927">
    <property type="entry name" value="HODM_asu-like"/>
    <property type="match status" value="1"/>
</dbReference>
<reference evidence="1 2" key="1">
    <citation type="submission" date="2019-09" db="EMBL/GenBank/DDBJ databases">
        <authorList>
            <person name="Brejova B."/>
        </authorList>
    </citation>
    <scope>NUCLEOTIDE SEQUENCE [LARGE SCALE GENOMIC DNA]</scope>
</reference>
<dbReference type="InterPro" id="IPR021848">
    <property type="entry name" value="HODM_asu-like"/>
</dbReference>
<dbReference type="AlphaFoldDB" id="A0A5E8B4V5"/>
<proteinExistence type="predicted"/>
<protein>
    <recommendedName>
        <fullName evidence="3">HRQ family protein 2</fullName>
    </recommendedName>
</protein>
<keyword evidence="2" id="KW-1185">Reference proteome</keyword>
<organism evidence="1 2">
    <name type="scientific">Magnusiomyces paraingens</name>
    <dbReference type="NCBI Taxonomy" id="2606893"/>
    <lineage>
        <taxon>Eukaryota</taxon>
        <taxon>Fungi</taxon>
        <taxon>Dikarya</taxon>
        <taxon>Ascomycota</taxon>
        <taxon>Saccharomycotina</taxon>
        <taxon>Dipodascomycetes</taxon>
        <taxon>Dipodascales</taxon>
        <taxon>Dipodascaceae</taxon>
        <taxon>Magnusiomyces</taxon>
    </lineage>
</organism>
<sequence length="416" mass="47102">MSYNILALKYVLPVLAAIVILAHRVISHLVKTRSAVSHVSATPSNEPFYPDVGPIDRGFSWENEPPRPYRPYKPGPWTMTMGIQSLPHDDWLLLDNTYLHQTAEKKRVTETLPQHTVFAQQEGNAALLETYTFMVEYLIQRFPQYFVTKLSEKQLLGAPQVSYPLVYNTIRDDYFPRDPTQFIAAQAAVTQDTYKQLVRLLTRNVQEDFIVVQHDPQCDRYVMRGGSFAFPTGFDPAQKIGQPLAAIHTPIPYYMKKLATPMDKFFARAKPGAWVQRTNWGVQPHAQLCVPTAHPLPPHPDGLQDVPPEDRWDVEFDTPLDPSTLDFHDGVFLRCERQGLLRLPKSGAMLFTIRTYLTPIAFIRDSEGDQCAANLVAAIENMPPAMAMHKGSDKWGPGVIAFLKRETEGCRRTSAL</sequence>